<sequence>METQPSPPETKSDERVTVLALREAGRPGAIDLSQSDLELKRYSRTGPIDFGSARSQPSASGIRDVAQQGGLLGASRSTLQDLHQCQRVQTEANQFAQGSLYAQAARHQGHHQPTQPEQVIVVERYHRGVAQFGTAWVAVPDCKTSRRMIQQSTGKELLARLGIGFREWSNSFLEALEMAEFASEFQWAGRVKVNKLGDFLEK</sequence>
<dbReference type="OrthoDB" id="10504550at2759"/>
<gene>
    <name evidence="1" type="ORF">CCR75_009791</name>
</gene>
<proteinExistence type="predicted"/>
<dbReference type="AlphaFoldDB" id="A0A976IE36"/>
<dbReference type="KEGG" id="blac:94353500"/>
<dbReference type="EMBL" id="SHOA02000137">
    <property type="protein sequence ID" value="TDH68145.1"/>
    <property type="molecule type" value="Genomic_DNA"/>
</dbReference>
<protein>
    <submittedName>
        <fullName evidence="1">Uncharacterized protein</fullName>
    </submittedName>
</protein>
<accession>A0A976IE36</accession>
<keyword evidence="2" id="KW-1185">Reference proteome</keyword>
<evidence type="ECO:0000313" key="1">
    <source>
        <dbReference type="EMBL" id="TDH68145.1"/>
    </source>
</evidence>
<organism evidence="1 2">
    <name type="scientific">Bremia lactucae</name>
    <name type="common">Lettuce downy mildew</name>
    <dbReference type="NCBI Taxonomy" id="4779"/>
    <lineage>
        <taxon>Eukaryota</taxon>
        <taxon>Sar</taxon>
        <taxon>Stramenopiles</taxon>
        <taxon>Oomycota</taxon>
        <taxon>Peronosporomycetes</taxon>
        <taxon>Peronosporales</taxon>
        <taxon>Peronosporaceae</taxon>
        <taxon>Bremia</taxon>
    </lineage>
</organism>
<comment type="caution">
    <text evidence="1">The sequence shown here is derived from an EMBL/GenBank/DDBJ whole genome shotgun (WGS) entry which is preliminary data.</text>
</comment>
<dbReference type="RefSeq" id="XP_067817644.1">
    <property type="nucleotide sequence ID" value="XM_067967829.1"/>
</dbReference>
<evidence type="ECO:0000313" key="2">
    <source>
        <dbReference type="Proteomes" id="UP000294530"/>
    </source>
</evidence>
<dbReference type="Proteomes" id="UP000294530">
    <property type="component" value="Unassembled WGS sequence"/>
</dbReference>
<name>A0A976IE36_BRELC</name>
<reference evidence="1 2" key="1">
    <citation type="journal article" date="2021" name="Genome Biol.">
        <title>AFLAP: assembly-free linkage analysis pipeline using k-mers from genome sequencing data.</title>
        <authorList>
            <person name="Fletcher K."/>
            <person name="Zhang L."/>
            <person name="Gil J."/>
            <person name="Han R."/>
            <person name="Cavanaugh K."/>
            <person name="Michelmore R."/>
        </authorList>
    </citation>
    <scope>NUCLEOTIDE SEQUENCE [LARGE SCALE GENOMIC DNA]</scope>
    <source>
        <strain evidence="1 2">SF5</strain>
    </source>
</reference>
<dbReference type="GeneID" id="94353500"/>